<dbReference type="PROSITE" id="PS50011">
    <property type="entry name" value="PROTEIN_KINASE_DOM"/>
    <property type="match status" value="1"/>
</dbReference>
<dbReference type="InterPro" id="IPR000719">
    <property type="entry name" value="Prot_kinase_dom"/>
</dbReference>
<comment type="catalytic activity">
    <reaction evidence="7">
        <text>L-threonyl-[protein] + ATP = O-phospho-L-threonyl-[protein] + ADP + H(+)</text>
        <dbReference type="Rhea" id="RHEA:46608"/>
        <dbReference type="Rhea" id="RHEA-COMP:11060"/>
        <dbReference type="Rhea" id="RHEA-COMP:11605"/>
        <dbReference type="ChEBI" id="CHEBI:15378"/>
        <dbReference type="ChEBI" id="CHEBI:30013"/>
        <dbReference type="ChEBI" id="CHEBI:30616"/>
        <dbReference type="ChEBI" id="CHEBI:61977"/>
        <dbReference type="ChEBI" id="CHEBI:456216"/>
        <dbReference type="EC" id="2.7.11.1"/>
    </reaction>
</comment>
<dbReference type="OMA" id="VESKWWA"/>
<evidence type="ECO:0000256" key="5">
    <source>
        <dbReference type="ARBA" id="ARBA00022777"/>
    </source>
</evidence>
<dbReference type="Gramene" id="TRITD3Av1G198820.2">
    <property type="protein sequence ID" value="TRITD3Av1G198820.2"/>
    <property type="gene ID" value="TRITD3Av1G198820"/>
</dbReference>
<dbReference type="EMBL" id="LT934115">
    <property type="protein sequence ID" value="VAH64657.1"/>
    <property type="molecule type" value="Genomic_DNA"/>
</dbReference>
<evidence type="ECO:0000313" key="10">
    <source>
        <dbReference type="EMBL" id="VAH64657.1"/>
    </source>
</evidence>
<keyword evidence="11" id="KW-1185">Reference proteome</keyword>
<dbReference type="InterPro" id="IPR001245">
    <property type="entry name" value="Ser-Thr/Tyr_kinase_cat_dom"/>
</dbReference>
<name>A0A9R0RQ10_TRITD</name>
<dbReference type="PANTHER" id="PTHR27002">
    <property type="entry name" value="RECEPTOR-LIKE SERINE/THREONINE-PROTEIN KINASE SD1-8"/>
    <property type="match status" value="1"/>
</dbReference>
<dbReference type="Proteomes" id="UP000324705">
    <property type="component" value="Chromosome 3A"/>
</dbReference>
<evidence type="ECO:0000256" key="2">
    <source>
        <dbReference type="ARBA" id="ARBA00022527"/>
    </source>
</evidence>
<evidence type="ECO:0000256" key="7">
    <source>
        <dbReference type="ARBA" id="ARBA00047899"/>
    </source>
</evidence>
<proteinExistence type="predicted"/>
<keyword evidence="5" id="KW-0418">Kinase</keyword>
<evidence type="ECO:0000259" key="9">
    <source>
        <dbReference type="PROSITE" id="PS50011"/>
    </source>
</evidence>
<evidence type="ECO:0000256" key="1">
    <source>
        <dbReference type="ARBA" id="ARBA00012513"/>
    </source>
</evidence>
<keyword evidence="3" id="KW-0808">Transferase</keyword>
<evidence type="ECO:0000256" key="6">
    <source>
        <dbReference type="ARBA" id="ARBA00022840"/>
    </source>
</evidence>
<feature type="domain" description="Protein kinase" evidence="9">
    <location>
        <begin position="16"/>
        <end position="175"/>
    </location>
</feature>
<evidence type="ECO:0000256" key="3">
    <source>
        <dbReference type="ARBA" id="ARBA00022679"/>
    </source>
</evidence>
<dbReference type="InterPro" id="IPR008271">
    <property type="entry name" value="Ser/Thr_kinase_AS"/>
</dbReference>
<dbReference type="GO" id="GO:0005886">
    <property type="term" value="C:plasma membrane"/>
    <property type="evidence" value="ECO:0007669"/>
    <property type="project" value="TreeGrafter"/>
</dbReference>
<dbReference type="PROSITE" id="PS00108">
    <property type="entry name" value="PROTEIN_KINASE_ST"/>
    <property type="match status" value="1"/>
</dbReference>
<dbReference type="Pfam" id="PF07714">
    <property type="entry name" value="PK_Tyr_Ser-Thr"/>
    <property type="match status" value="1"/>
</dbReference>
<keyword evidence="6" id="KW-0067">ATP-binding</keyword>
<evidence type="ECO:0000313" key="11">
    <source>
        <dbReference type="Proteomes" id="UP000324705"/>
    </source>
</evidence>
<protein>
    <recommendedName>
        <fullName evidence="1">non-specific serine/threonine protein kinase</fullName>
        <ecNumber evidence="1">2.7.11.1</ecNumber>
    </recommendedName>
</protein>
<dbReference type="FunFam" id="1.10.510.10:FF:001023">
    <property type="entry name" value="Os07g0541700 protein"/>
    <property type="match status" value="1"/>
</dbReference>
<dbReference type="SMART" id="SM00220">
    <property type="entry name" value="S_TKc"/>
    <property type="match status" value="1"/>
</dbReference>
<organism evidence="10 11">
    <name type="scientific">Triticum turgidum subsp. durum</name>
    <name type="common">Durum wheat</name>
    <name type="synonym">Triticum durum</name>
    <dbReference type="NCBI Taxonomy" id="4567"/>
    <lineage>
        <taxon>Eukaryota</taxon>
        <taxon>Viridiplantae</taxon>
        <taxon>Streptophyta</taxon>
        <taxon>Embryophyta</taxon>
        <taxon>Tracheophyta</taxon>
        <taxon>Spermatophyta</taxon>
        <taxon>Magnoliopsida</taxon>
        <taxon>Liliopsida</taxon>
        <taxon>Poales</taxon>
        <taxon>Poaceae</taxon>
        <taxon>BOP clade</taxon>
        <taxon>Pooideae</taxon>
        <taxon>Triticodae</taxon>
        <taxon>Triticeae</taxon>
        <taxon>Triticinae</taxon>
        <taxon>Triticum</taxon>
    </lineage>
</organism>
<dbReference type="SUPFAM" id="SSF56112">
    <property type="entry name" value="Protein kinase-like (PK-like)"/>
    <property type="match status" value="1"/>
</dbReference>
<dbReference type="GO" id="GO:0005524">
    <property type="term" value="F:ATP binding"/>
    <property type="evidence" value="ECO:0007669"/>
    <property type="project" value="UniProtKB-KW"/>
</dbReference>
<evidence type="ECO:0000256" key="4">
    <source>
        <dbReference type="ARBA" id="ARBA00022741"/>
    </source>
</evidence>
<sequence>MNYISLQVLRTATSNFSVNNKLGEGGYREVFKGELQDEKEIVVERLSANSAQGFNELKNDLVLTNKLKHKNLVQLLCVCLQEKLLVYEYMPNGSLDTTLIADPEKANQLDWTKRKGIISGIDRGLLYLHEDSRLKVIHRDLKPSNVLLNVDMNPKISDFGLSMLGTLSIVRPNDR</sequence>
<gene>
    <name evidence="10" type="ORF">TRITD_3Av1G198820</name>
</gene>
<comment type="catalytic activity">
    <reaction evidence="8">
        <text>L-seryl-[protein] + ATP = O-phospho-L-seryl-[protein] + ADP + H(+)</text>
        <dbReference type="Rhea" id="RHEA:17989"/>
        <dbReference type="Rhea" id="RHEA-COMP:9863"/>
        <dbReference type="Rhea" id="RHEA-COMP:11604"/>
        <dbReference type="ChEBI" id="CHEBI:15378"/>
        <dbReference type="ChEBI" id="CHEBI:29999"/>
        <dbReference type="ChEBI" id="CHEBI:30616"/>
        <dbReference type="ChEBI" id="CHEBI:83421"/>
        <dbReference type="ChEBI" id="CHEBI:456216"/>
        <dbReference type="EC" id="2.7.11.1"/>
    </reaction>
</comment>
<dbReference type="PANTHER" id="PTHR27002:SF372">
    <property type="entry name" value="OS04G0197200 PROTEIN"/>
    <property type="match status" value="1"/>
</dbReference>
<accession>A0A9R0RQ10</accession>
<keyword evidence="4" id="KW-0547">Nucleotide-binding</keyword>
<evidence type="ECO:0000256" key="8">
    <source>
        <dbReference type="ARBA" id="ARBA00048679"/>
    </source>
</evidence>
<dbReference type="GO" id="GO:0004674">
    <property type="term" value="F:protein serine/threonine kinase activity"/>
    <property type="evidence" value="ECO:0007669"/>
    <property type="project" value="UniProtKB-KW"/>
</dbReference>
<dbReference type="AlphaFoldDB" id="A0A9R0RQ10"/>
<dbReference type="InterPro" id="IPR011009">
    <property type="entry name" value="Kinase-like_dom_sf"/>
</dbReference>
<dbReference type="Gene3D" id="3.30.200.20">
    <property type="entry name" value="Phosphorylase Kinase, domain 1"/>
    <property type="match status" value="1"/>
</dbReference>
<dbReference type="EC" id="2.7.11.1" evidence="1"/>
<dbReference type="Gene3D" id="1.10.510.10">
    <property type="entry name" value="Transferase(Phosphotransferase) domain 1"/>
    <property type="match status" value="1"/>
</dbReference>
<keyword evidence="2" id="KW-0723">Serine/threonine-protein kinase</keyword>
<reference evidence="10 11" key="1">
    <citation type="submission" date="2017-09" db="EMBL/GenBank/DDBJ databases">
        <authorList>
            <consortium name="International Durum Wheat Genome Sequencing Consortium (IDWGSC)"/>
            <person name="Milanesi L."/>
        </authorList>
    </citation>
    <scope>NUCLEOTIDE SEQUENCE [LARGE SCALE GENOMIC DNA]</scope>
    <source>
        <strain evidence="11">cv. Svevo</strain>
    </source>
</reference>